<feature type="region of interest" description="Disordered" evidence="1">
    <location>
        <begin position="77"/>
        <end position="106"/>
    </location>
</feature>
<organism evidence="3 4">
    <name type="scientific">Alternaria burnsii</name>
    <dbReference type="NCBI Taxonomy" id="1187904"/>
    <lineage>
        <taxon>Eukaryota</taxon>
        <taxon>Fungi</taxon>
        <taxon>Dikarya</taxon>
        <taxon>Ascomycota</taxon>
        <taxon>Pezizomycotina</taxon>
        <taxon>Dothideomycetes</taxon>
        <taxon>Pleosporomycetidae</taxon>
        <taxon>Pleosporales</taxon>
        <taxon>Pleosporineae</taxon>
        <taxon>Pleosporaceae</taxon>
        <taxon>Alternaria</taxon>
        <taxon>Alternaria sect. Alternaria</taxon>
    </lineage>
</organism>
<dbReference type="PANTHER" id="PTHR24148">
    <property type="entry name" value="ANKYRIN REPEAT DOMAIN-CONTAINING PROTEIN 39 HOMOLOG-RELATED"/>
    <property type="match status" value="1"/>
</dbReference>
<dbReference type="SUPFAM" id="SSF54768">
    <property type="entry name" value="dsRNA-binding domain-like"/>
    <property type="match status" value="1"/>
</dbReference>
<dbReference type="AlphaFoldDB" id="A0A8H7ED72"/>
<evidence type="ECO:0000313" key="3">
    <source>
        <dbReference type="EMBL" id="KAF7673779.1"/>
    </source>
</evidence>
<dbReference type="InterPro" id="IPR052895">
    <property type="entry name" value="HetReg/Transcr_Mod"/>
</dbReference>
<comment type="caution">
    <text evidence="3">The sequence shown here is derived from an EMBL/GenBank/DDBJ whole genome shotgun (WGS) entry which is preliminary data.</text>
</comment>
<feature type="domain" description="Heterokaryon incompatibility" evidence="2">
    <location>
        <begin position="130"/>
        <end position="320"/>
    </location>
</feature>
<reference evidence="3" key="1">
    <citation type="submission" date="2020-01" db="EMBL/GenBank/DDBJ databases">
        <authorList>
            <person name="Feng Z.H.Z."/>
        </authorList>
    </citation>
    <scope>NUCLEOTIDE SEQUENCE</scope>
    <source>
        <strain evidence="3">CBS107.38</strain>
    </source>
</reference>
<dbReference type="Proteomes" id="UP000596902">
    <property type="component" value="Unassembled WGS sequence"/>
</dbReference>
<proteinExistence type="predicted"/>
<reference evidence="3" key="2">
    <citation type="submission" date="2020-08" db="EMBL/GenBank/DDBJ databases">
        <title>Draft Genome Sequence of Cumin Blight Pathogen Alternaria burnsii.</title>
        <authorList>
            <person name="Feng Z."/>
        </authorList>
    </citation>
    <scope>NUCLEOTIDE SEQUENCE</scope>
    <source>
        <strain evidence="3">CBS107.38</strain>
    </source>
</reference>
<keyword evidence="4" id="KW-1185">Reference proteome</keyword>
<dbReference type="Pfam" id="PF06985">
    <property type="entry name" value="HET"/>
    <property type="match status" value="1"/>
</dbReference>
<dbReference type="Gene3D" id="3.30.160.20">
    <property type="match status" value="1"/>
</dbReference>
<dbReference type="GeneID" id="62206619"/>
<evidence type="ECO:0000313" key="4">
    <source>
        <dbReference type="Proteomes" id="UP000596902"/>
    </source>
</evidence>
<evidence type="ECO:0000259" key="2">
    <source>
        <dbReference type="Pfam" id="PF06985"/>
    </source>
</evidence>
<protein>
    <recommendedName>
        <fullName evidence="2">Heterokaryon incompatibility domain-containing protein</fullName>
    </recommendedName>
</protein>
<dbReference type="PANTHER" id="PTHR24148:SF82">
    <property type="entry name" value="HETEROKARYON INCOMPATIBILITY DOMAIN-CONTAINING PROTEIN"/>
    <property type="match status" value="1"/>
</dbReference>
<dbReference type="InterPro" id="IPR010730">
    <property type="entry name" value="HET"/>
</dbReference>
<dbReference type="EMBL" id="JAAABM010000012">
    <property type="protein sequence ID" value="KAF7673779.1"/>
    <property type="molecule type" value="Genomic_DNA"/>
</dbReference>
<gene>
    <name evidence="3" type="ORF">GT037_008394</name>
</gene>
<dbReference type="RefSeq" id="XP_038784106.1">
    <property type="nucleotide sequence ID" value="XM_038933441.1"/>
</dbReference>
<sequence>MFYVMYLTGLCQRRHWPDPLFQTYRTRYGYGSTVRVNNREYSTDVEYESEELAKNAAATRAYMICRNFSVNDGMYPGQRPGQGAQGLPTPIGAGRRNTSSSNDYDSSSAWNDDLECHLETVSLDDNPRFYAISYVWGDPNITLPITIDGEPLAITRNLRNGLQRLRKTDETLIIYADAACINQSDVNERSEQVRLMGEIYSSAEEVFIWLGYGREPQAPLQRPNVVHFTGDDSDMEIVDAYFERTQSVSQYNDEDTETEDVLGLFVYLVIRAMDKHLYEIPFFTLRENRLRAKQAWAAVIRAAKTLQFNPWWTRIWVIQETVLARHANVVYCNITIPWTVITNSVDYSFAHHSQCCKVTRLSLPFRQRVIMISLEIAINNGVGFLKKIRQQGKKLSLVVIMRRTSTFVATDVRDKVFAILGLVTDWQGNPPTVPDYNLSPKEVFIQATIRDIQGASSMKALIGMSMPPTLGVPSWVLETSPMSQLDTSTAHHRFLQSTMYSAAGDTKAKIVREDDILLIDAFEPSHAVSQVGPLVFDGPRSWQAVINAINACQQMVEVDQQTRLLYPEKKRREEVFWRTTTGDCCVLHLSNDTVTGEEKAYGGTLRRFGDVDVAALAAGFLGYIESEVVGSKMESTKCNDHFDRIDAFKTSWVHESWHRRFFITQDGHMGLGPPQMLPGEKIAILLGGSVPFCLRTVPDAPKGHYTLVGDTYVHDLMDGEGVPPNRDDHVVKIHLH</sequence>
<evidence type="ECO:0000256" key="1">
    <source>
        <dbReference type="SAM" id="MobiDB-lite"/>
    </source>
</evidence>
<accession>A0A8H7ED72</accession>
<dbReference type="Pfam" id="PF26639">
    <property type="entry name" value="Het-6_barrel"/>
    <property type="match status" value="1"/>
</dbReference>
<name>A0A8H7ED72_9PLEO</name>
<feature type="compositionally biased region" description="Low complexity" evidence="1">
    <location>
        <begin position="97"/>
        <end position="106"/>
    </location>
</feature>